<dbReference type="Gene3D" id="2.60.120.260">
    <property type="entry name" value="Galactose-binding domain-like"/>
    <property type="match status" value="2"/>
</dbReference>
<dbReference type="Pfam" id="PF21467">
    <property type="entry name" value="BetaGal_gal-bd"/>
    <property type="match status" value="1"/>
</dbReference>
<feature type="domain" description="Ricin B lectin" evidence="7">
    <location>
        <begin position="636"/>
        <end position="772"/>
    </location>
</feature>
<dbReference type="PANTHER" id="PTHR23421">
    <property type="entry name" value="BETA-GALACTOSIDASE RELATED"/>
    <property type="match status" value="1"/>
</dbReference>
<dbReference type="InterPro" id="IPR008979">
    <property type="entry name" value="Galactose-bd-like_sf"/>
</dbReference>
<dbReference type="AlphaFoldDB" id="A0AAU2HAI6"/>
<protein>
    <recommendedName>
        <fullName evidence="4">Beta-galactosidase</fullName>
        <ecNumber evidence="4">3.2.1.23</ecNumber>
    </recommendedName>
</protein>
<dbReference type="InterPro" id="IPR019801">
    <property type="entry name" value="Glyco_hydro_35_CS"/>
</dbReference>
<evidence type="ECO:0000256" key="6">
    <source>
        <dbReference type="SAM" id="SignalP"/>
    </source>
</evidence>
<evidence type="ECO:0000256" key="1">
    <source>
        <dbReference type="ARBA" id="ARBA00009809"/>
    </source>
</evidence>
<dbReference type="InterPro" id="IPR048913">
    <property type="entry name" value="BetaGal_gal-bd"/>
</dbReference>
<evidence type="ECO:0000256" key="2">
    <source>
        <dbReference type="ARBA" id="ARBA00022801"/>
    </source>
</evidence>
<evidence type="ECO:0000259" key="7">
    <source>
        <dbReference type="SMART" id="SM00458"/>
    </source>
</evidence>
<feature type="signal peptide" evidence="6">
    <location>
        <begin position="1"/>
        <end position="19"/>
    </location>
</feature>
<dbReference type="Pfam" id="PF21317">
    <property type="entry name" value="BetaGal_ABD_1"/>
    <property type="match status" value="1"/>
</dbReference>
<dbReference type="Gene3D" id="2.80.10.50">
    <property type="match status" value="3"/>
</dbReference>
<organism evidence="8">
    <name type="scientific">Streptomyces sp. NBC_00060</name>
    <dbReference type="NCBI Taxonomy" id="2975636"/>
    <lineage>
        <taxon>Bacteria</taxon>
        <taxon>Bacillati</taxon>
        <taxon>Actinomycetota</taxon>
        <taxon>Actinomycetes</taxon>
        <taxon>Kitasatosporales</taxon>
        <taxon>Streptomycetaceae</taxon>
        <taxon>Streptomyces</taxon>
    </lineage>
</organism>
<reference evidence="8" key="1">
    <citation type="submission" date="2022-10" db="EMBL/GenBank/DDBJ databases">
        <title>The complete genomes of actinobacterial strains from the NBC collection.</title>
        <authorList>
            <person name="Joergensen T.S."/>
            <person name="Alvarez Arevalo M."/>
            <person name="Sterndorff E.B."/>
            <person name="Faurdal D."/>
            <person name="Vuksanovic O."/>
            <person name="Mourched A.-S."/>
            <person name="Charusanti P."/>
            <person name="Shaw S."/>
            <person name="Blin K."/>
            <person name="Weber T."/>
        </authorList>
    </citation>
    <scope>NUCLEOTIDE SEQUENCE</scope>
    <source>
        <strain evidence="8">NBC_00060</strain>
    </source>
</reference>
<dbReference type="InterPro" id="IPR035992">
    <property type="entry name" value="Ricin_B-like_lectins"/>
</dbReference>
<accession>A0AAU2HAI6</accession>
<dbReference type="Pfam" id="PF01301">
    <property type="entry name" value="Glyco_hydro_35"/>
    <property type="match status" value="1"/>
</dbReference>
<dbReference type="Gene3D" id="3.20.20.80">
    <property type="entry name" value="Glycosidases"/>
    <property type="match status" value="1"/>
</dbReference>
<dbReference type="InterPro" id="IPR017853">
    <property type="entry name" value="GH"/>
</dbReference>
<feature type="chain" id="PRO_5043524680" description="Beta-galactosidase" evidence="6">
    <location>
        <begin position="20"/>
        <end position="774"/>
    </location>
</feature>
<dbReference type="PROSITE" id="PS01182">
    <property type="entry name" value="GLYCOSYL_HYDROL_F35"/>
    <property type="match status" value="1"/>
</dbReference>
<dbReference type="EC" id="3.2.1.23" evidence="4"/>
<keyword evidence="2 4" id="KW-0378">Hydrolase</keyword>
<name>A0AAU2HAI6_9ACTN</name>
<dbReference type="InterPro" id="IPR031330">
    <property type="entry name" value="Gly_Hdrlase_35_cat"/>
</dbReference>
<keyword evidence="6" id="KW-0732">Signal</keyword>
<evidence type="ECO:0000313" key="8">
    <source>
        <dbReference type="EMBL" id="WTU44426.1"/>
    </source>
</evidence>
<keyword evidence="3 4" id="KW-0326">Glycosidase</keyword>
<dbReference type="GO" id="GO:0004565">
    <property type="term" value="F:beta-galactosidase activity"/>
    <property type="evidence" value="ECO:0007669"/>
    <property type="project" value="UniProtKB-EC"/>
</dbReference>
<evidence type="ECO:0000256" key="5">
    <source>
        <dbReference type="RuleBase" id="RU003679"/>
    </source>
</evidence>
<dbReference type="PROSITE" id="PS50231">
    <property type="entry name" value="RICIN_B_LECTIN"/>
    <property type="match status" value="1"/>
</dbReference>
<dbReference type="InterPro" id="IPR048912">
    <property type="entry name" value="BetaGal1-like_ABD1"/>
</dbReference>
<dbReference type="SUPFAM" id="SSF50370">
    <property type="entry name" value="Ricin B-like lectins"/>
    <property type="match status" value="1"/>
</dbReference>
<evidence type="ECO:0000256" key="3">
    <source>
        <dbReference type="ARBA" id="ARBA00023295"/>
    </source>
</evidence>
<gene>
    <name evidence="8" type="ORF">OHV25_35015</name>
</gene>
<dbReference type="SMART" id="SM00458">
    <property type="entry name" value="RICIN"/>
    <property type="match status" value="1"/>
</dbReference>
<comment type="similarity">
    <text evidence="1 5">Belongs to the glycosyl hydrolase 35 family.</text>
</comment>
<dbReference type="InterPro" id="IPR000772">
    <property type="entry name" value="Ricin_B_lectin"/>
</dbReference>
<dbReference type="Pfam" id="PF14200">
    <property type="entry name" value="RicinB_lectin_2"/>
    <property type="match status" value="2"/>
</dbReference>
<dbReference type="PRINTS" id="PR00742">
    <property type="entry name" value="GLHYDRLASE35"/>
</dbReference>
<sequence length="774" mass="83053">MHRRTLLIAAALSPAAALAVSGSRASAAAHTFGFSPDGSQFLLDGAAFQIRSGEMHPARIPVQYWRHRIRMAKAMGLNSIALYVMWNYLEERPGVFDLTTDRRDFAAFIRLCAQEGMYVLLRPGPYVCGEWDLGGLPSYLLEKPSVRLRVNSGQDPDYMAAVARYVKAIAPVVRPLMAANGGPILMVQIENEYGSYGSDGTYLEQLRQLWLGAGVEGPFYTQDGLGQVVANHTNVTGGAIGLSGGTSSDIRACRTAYPRVPAMSGELYPGWLTHWGEGGFAGQDTDLSGALRDLMNAGQSFNVYVVHGGTNFGYWAGANANDDGSGYTADITTYDYGAPITEQGRPAPRYTAYRSLIGSYPGVSLPPVPEPVPTITRTGSDAPIPSAYASLWDNLPAALPPARTVAPQPMENYGQNSGFMLYRKVLSGYAGGALDVTSVHDYATVFLDGVYQGGISRPAVPSAYATPLRVTTGSRLPLGSAGPRPTLDILVEGMGRTNFGHGLVDRKGITQQVSLSGAGPLNGTVSDWQTYALPVDEAFVAALRPKISEPGRAGIFFRATVTLTETGDTYLDMSGWTKGVVWVNGHNLGRYWSIGPQQRLYCPAPWLTVGRNEILVLDLHQLRPQPIPFRATLVETPCTLTNRRSGKLLDVPDWSTAYGVQLNQWSGNGGANQRWRRTTAADGTCTLANVNSGQLVDIQGNASTDGTPVIQWPANGGTNQRWRQVPTSDGYVKLVSVSTGKVLGVSGNATTDGAKIVEQTDTGDFGQQWLIASL</sequence>
<dbReference type="SUPFAM" id="SSF49785">
    <property type="entry name" value="Galactose-binding domain-like"/>
    <property type="match status" value="1"/>
</dbReference>
<dbReference type="EMBL" id="CP108253">
    <property type="protein sequence ID" value="WTU44426.1"/>
    <property type="molecule type" value="Genomic_DNA"/>
</dbReference>
<proteinExistence type="inferred from homology"/>
<dbReference type="SUPFAM" id="SSF51445">
    <property type="entry name" value="(Trans)glycosidases"/>
    <property type="match status" value="1"/>
</dbReference>
<dbReference type="CDD" id="cd00161">
    <property type="entry name" value="beta-trefoil_Ricin-like"/>
    <property type="match status" value="1"/>
</dbReference>
<comment type="catalytic activity">
    <reaction evidence="4">
        <text>Hydrolysis of terminal non-reducing beta-D-galactose residues in beta-D-galactosides.</text>
        <dbReference type="EC" id="3.2.1.23"/>
    </reaction>
</comment>
<evidence type="ECO:0000256" key="4">
    <source>
        <dbReference type="RuleBase" id="RU000675"/>
    </source>
</evidence>
<dbReference type="InterPro" id="IPR001944">
    <property type="entry name" value="Glycoside_Hdrlase_35"/>
</dbReference>
<dbReference type="GO" id="GO:0005975">
    <property type="term" value="P:carbohydrate metabolic process"/>
    <property type="evidence" value="ECO:0007669"/>
    <property type="project" value="InterPro"/>
</dbReference>